<dbReference type="Pfam" id="PF02771">
    <property type="entry name" value="Acyl-CoA_dh_N"/>
    <property type="match status" value="1"/>
</dbReference>
<dbReference type="PANTHER" id="PTHR43884:SF34">
    <property type="entry name" value="ACYL-COA DEHYDROGENASE FAMILY PROTEIN"/>
    <property type="match status" value="1"/>
</dbReference>
<dbReference type="Gene3D" id="1.20.140.10">
    <property type="entry name" value="Butyryl-CoA Dehydrogenase, subunit A, domain 3"/>
    <property type="match status" value="1"/>
</dbReference>
<evidence type="ECO:0000256" key="3">
    <source>
        <dbReference type="ARBA" id="ARBA00022630"/>
    </source>
</evidence>
<protein>
    <submittedName>
        <fullName evidence="9">Acyl-CoA dehydrogenase</fullName>
    </submittedName>
</protein>
<evidence type="ECO:0000256" key="5">
    <source>
        <dbReference type="RuleBase" id="RU362125"/>
    </source>
</evidence>
<feature type="domain" description="Acyl-CoA dehydrogenase/oxidase N-terminal" evidence="8">
    <location>
        <begin position="34"/>
        <end position="154"/>
    </location>
</feature>
<feature type="domain" description="Acyl-CoA dehydrogenase/oxidase C-terminal" evidence="6">
    <location>
        <begin position="271"/>
        <end position="432"/>
    </location>
</feature>
<dbReference type="InterPro" id="IPR037069">
    <property type="entry name" value="AcylCoA_DH/ox_N_sf"/>
</dbReference>
<dbReference type="Pfam" id="PF02770">
    <property type="entry name" value="Acyl-CoA_dh_M"/>
    <property type="match status" value="1"/>
</dbReference>
<comment type="caution">
    <text evidence="9">The sequence shown here is derived from an EMBL/GenBank/DDBJ whole genome shotgun (WGS) entry which is preliminary data.</text>
</comment>
<dbReference type="InterPro" id="IPR009100">
    <property type="entry name" value="AcylCoA_DH/oxidase_NM_dom_sf"/>
</dbReference>
<accession>A0ABR2XVZ4</accession>
<dbReference type="CDD" id="cd00567">
    <property type="entry name" value="ACAD"/>
    <property type="match status" value="1"/>
</dbReference>
<keyword evidence="10" id="KW-1185">Reference proteome</keyword>
<evidence type="ECO:0000313" key="10">
    <source>
        <dbReference type="Proteomes" id="UP001465668"/>
    </source>
</evidence>
<dbReference type="EMBL" id="JARVKM010000019">
    <property type="protein sequence ID" value="KAK9777791.1"/>
    <property type="molecule type" value="Genomic_DNA"/>
</dbReference>
<dbReference type="Gene3D" id="1.10.540.10">
    <property type="entry name" value="Acyl-CoA dehydrogenase/oxidase, N-terminal domain"/>
    <property type="match status" value="1"/>
</dbReference>
<dbReference type="InterPro" id="IPR013786">
    <property type="entry name" value="AcylCoA_DH/ox_N"/>
</dbReference>
<keyword evidence="4 5" id="KW-0274">FAD</keyword>
<organism evidence="9 10">
    <name type="scientific">Seiridium cardinale</name>
    <dbReference type="NCBI Taxonomy" id="138064"/>
    <lineage>
        <taxon>Eukaryota</taxon>
        <taxon>Fungi</taxon>
        <taxon>Dikarya</taxon>
        <taxon>Ascomycota</taxon>
        <taxon>Pezizomycotina</taxon>
        <taxon>Sordariomycetes</taxon>
        <taxon>Xylariomycetidae</taxon>
        <taxon>Amphisphaeriales</taxon>
        <taxon>Sporocadaceae</taxon>
        <taxon>Seiridium</taxon>
    </lineage>
</organism>
<evidence type="ECO:0000259" key="7">
    <source>
        <dbReference type="Pfam" id="PF02770"/>
    </source>
</evidence>
<evidence type="ECO:0000256" key="1">
    <source>
        <dbReference type="ARBA" id="ARBA00001974"/>
    </source>
</evidence>
<dbReference type="InterPro" id="IPR009075">
    <property type="entry name" value="AcylCo_DH/oxidase_C"/>
</dbReference>
<evidence type="ECO:0000256" key="2">
    <source>
        <dbReference type="ARBA" id="ARBA00009347"/>
    </source>
</evidence>
<keyword evidence="3 5" id="KW-0285">Flavoprotein</keyword>
<dbReference type="InterPro" id="IPR006091">
    <property type="entry name" value="Acyl-CoA_Oxase/DH_mid-dom"/>
</dbReference>
<dbReference type="InterPro" id="IPR046373">
    <property type="entry name" value="Acyl-CoA_Oxase/DH_mid-dom_sf"/>
</dbReference>
<keyword evidence="5" id="KW-0560">Oxidoreductase</keyword>
<sequence>MNFELPIDLQEYISRLDAFIDRTILPLQHKDGNNRFFDHRREPSRTQWDNGGLPTPEWENLLAQARKLADEAGFYRFPIPKRYGGQEHPSTNLWMCALRYHMASHPVYGGGVSLANDLQNEHSVVGNFPDFLMLYHWGNAEQKAQFIPARLAGEFRMTFGLTEIHHGSDATHMDTRATPCKLANGLSGYSITGNKKWQTGAHSATHFLIFARTSGKDGSPQGITAFIVPRGTSGITIKSYEYTLNMPTDHATVLLDDVKVPASAVLGPLENGLAIAQTFTHENRIRQAASSCGAARFCIDRSVAYARQRIVFGKPLSANQAIQWPLVELSTQAEMLRLLILRTANEMDDIQRRYAGDSSKPPWVAIEEQLGHKISMCNYYANRLATQAADNAIQVHGGNGYSRHEPFEHIWRHFRRYRITEGSEEVQMRKVAGYLFGYKSTGLSRSKERGKL</sequence>
<dbReference type="Pfam" id="PF00441">
    <property type="entry name" value="Acyl-CoA_dh_1"/>
    <property type="match status" value="1"/>
</dbReference>
<evidence type="ECO:0000259" key="8">
    <source>
        <dbReference type="Pfam" id="PF02771"/>
    </source>
</evidence>
<comment type="cofactor">
    <cofactor evidence="1 5">
        <name>FAD</name>
        <dbReference type="ChEBI" id="CHEBI:57692"/>
    </cofactor>
</comment>
<evidence type="ECO:0000313" key="9">
    <source>
        <dbReference type="EMBL" id="KAK9777791.1"/>
    </source>
</evidence>
<dbReference type="PANTHER" id="PTHR43884">
    <property type="entry name" value="ACYL-COA DEHYDROGENASE"/>
    <property type="match status" value="1"/>
</dbReference>
<dbReference type="InterPro" id="IPR036250">
    <property type="entry name" value="AcylCo_DH-like_C"/>
</dbReference>
<proteinExistence type="inferred from homology"/>
<dbReference type="SUPFAM" id="SSF47203">
    <property type="entry name" value="Acyl-CoA dehydrogenase C-terminal domain-like"/>
    <property type="match status" value="1"/>
</dbReference>
<name>A0ABR2XVZ4_9PEZI</name>
<dbReference type="SUPFAM" id="SSF56645">
    <property type="entry name" value="Acyl-CoA dehydrogenase NM domain-like"/>
    <property type="match status" value="1"/>
</dbReference>
<evidence type="ECO:0000259" key="6">
    <source>
        <dbReference type="Pfam" id="PF00441"/>
    </source>
</evidence>
<reference evidence="9 10" key="1">
    <citation type="submission" date="2024-02" db="EMBL/GenBank/DDBJ databases">
        <title>First draft genome assembly of two strains of Seiridium cardinale.</title>
        <authorList>
            <person name="Emiliani G."/>
            <person name="Scali E."/>
        </authorList>
    </citation>
    <scope>NUCLEOTIDE SEQUENCE [LARGE SCALE GENOMIC DNA]</scope>
    <source>
        <strain evidence="9 10">BM-138-000479</strain>
    </source>
</reference>
<gene>
    <name evidence="9" type="ORF">SCAR479_05474</name>
</gene>
<dbReference type="Gene3D" id="2.40.110.10">
    <property type="entry name" value="Butyryl-CoA Dehydrogenase, subunit A, domain 2"/>
    <property type="match status" value="1"/>
</dbReference>
<dbReference type="Proteomes" id="UP001465668">
    <property type="component" value="Unassembled WGS sequence"/>
</dbReference>
<comment type="similarity">
    <text evidence="2 5">Belongs to the acyl-CoA dehydrogenase family.</text>
</comment>
<evidence type="ECO:0000256" key="4">
    <source>
        <dbReference type="ARBA" id="ARBA00022827"/>
    </source>
</evidence>
<feature type="domain" description="Acyl-CoA oxidase/dehydrogenase middle" evidence="7">
    <location>
        <begin position="159"/>
        <end position="257"/>
    </location>
</feature>